<dbReference type="GO" id="GO:0061503">
    <property type="term" value="F:tRNA threonylcarbamoyladenosine dehydratase"/>
    <property type="evidence" value="ECO:0007669"/>
    <property type="project" value="TreeGrafter"/>
</dbReference>
<dbReference type="Pfam" id="PF00899">
    <property type="entry name" value="ThiF"/>
    <property type="match status" value="1"/>
</dbReference>
<protein>
    <recommendedName>
        <fullName evidence="3">FAD-binding FR-type domain-containing protein</fullName>
    </recommendedName>
</protein>
<dbReference type="Proteomes" id="UP000285430">
    <property type="component" value="Unassembled WGS sequence"/>
</dbReference>
<dbReference type="InterPro" id="IPR013112">
    <property type="entry name" value="FAD-bd_8"/>
</dbReference>
<name>A0A3R6XUM4_APHAT</name>
<feature type="transmembrane region" description="Helical" evidence="2">
    <location>
        <begin position="727"/>
        <end position="746"/>
    </location>
</feature>
<dbReference type="InterPro" id="IPR017927">
    <property type="entry name" value="FAD-bd_FR_type"/>
</dbReference>
<feature type="transmembrane region" description="Helical" evidence="2">
    <location>
        <begin position="554"/>
        <end position="571"/>
    </location>
</feature>
<dbReference type="GO" id="GO:0008641">
    <property type="term" value="F:ubiquitin-like modifier activating enzyme activity"/>
    <property type="evidence" value="ECO:0007669"/>
    <property type="project" value="InterPro"/>
</dbReference>
<evidence type="ECO:0000313" key="5">
    <source>
        <dbReference type="Proteomes" id="UP000285430"/>
    </source>
</evidence>
<keyword evidence="2" id="KW-0812">Transmembrane</keyword>
<dbReference type="InterPro" id="IPR039261">
    <property type="entry name" value="FNR_nucleotide-bd"/>
</dbReference>
<organism evidence="4 5">
    <name type="scientific">Aphanomyces astaci</name>
    <name type="common">Crayfish plague agent</name>
    <dbReference type="NCBI Taxonomy" id="112090"/>
    <lineage>
        <taxon>Eukaryota</taxon>
        <taxon>Sar</taxon>
        <taxon>Stramenopiles</taxon>
        <taxon>Oomycota</taxon>
        <taxon>Saprolegniomycetes</taxon>
        <taxon>Saprolegniales</taxon>
        <taxon>Verrucalvaceae</taxon>
        <taxon>Aphanomyces</taxon>
    </lineage>
</organism>
<dbReference type="GO" id="GO:0061504">
    <property type="term" value="P:cyclic threonylcarbamoyladenosine biosynthetic process"/>
    <property type="evidence" value="ECO:0007669"/>
    <property type="project" value="TreeGrafter"/>
</dbReference>
<accession>A0A3R6XUM4</accession>
<dbReference type="SUPFAM" id="SSF63380">
    <property type="entry name" value="Riboflavin synthase domain-like"/>
    <property type="match status" value="1"/>
</dbReference>
<feature type="transmembrane region" description="Helical" evidence="2">
    <location>
        <begin position="758"/>
        <end position="775"/>
    </location>
</feature>
<evidence type="ECO:0000256" key="2">
    <source>
        <dbReference type="SAM" id="Phobius"/>
    </source>
</evidence>
<feature type="domain" description="FAD-binding FR-type" evidence="3">
    <location>
        <begin position="776"/>
        <end position="876"/>
    </location>
</feature>
<dbReference type="CDD" id="cd00755">
    <property type="entry name" value="YgdL_like"/>
    <property type="match status" value="1"/>
</dbReference>
<dbReference type="InterPro" id="IPR017938">
    <property type="entry name" value="Riboflavin_synthase-like_b-brl"/>
</dbReference>
<dbReference type="InterPro" id="IPR013121">
    <property type="entry name" value="Fe_red_NAD-bd_6"/>
</dbReference>
<dbReference type="CDD" id="cd06186">
    <property type="entry name" value="NOX_Duox_like_FAD_NADP"/>
    <property type="match status" value="1"/>
</dbReference>
<keyword evidence="2" id="KW-0472">Membrane</keyword>
<dbReference type="GO" id="GO:0016491">
    <property type="term" value="F:oxidoreductase activity"/>
    <property type="evidence" value="ECO:0007669"/>
    <property type="project" value="UniProtKB-KW"/>
</dbReference>
<dbReference type="VEuPathDB" id="FungiDB:H257_08383"/>
<sequence>MKAPSSLTFVQAAAVFSLGVATAAVGQYLLTQQPSKPQRQAQALPIAAPSSSPVEVDALSAEQFSRICSFFGEEGFDKIQHAFVIVIGLGGVGSHAAHMLARSGVRHLRLIDFDNVTLSSLNRHAVATRADVGLSKAQVLKQRLLEIVPQANIEALPVMFEEAVADQLLAGPLVSLYDSNPAYILDCIDDVTTKVALLAAASAKGLKVITATSAGGKADPTRIHIGSLQDSVRDNLATKIRYFLKKKNVDASTITTVYSSEKSRCKLLPLDADQVDNPNQFGNVENFRIRVIPVLGTMPTSKIAVDKDDMDFLYQEVWKARSSVSGIRCGGFDRMFMSRWRYELPLSPGNIVILTTKELAIMDDKGIEGFGADVVARIDARLQSFGNFLKHPNNFLMAHKPTTYPLLPFETCRSNSATEASMSTTESCAIEAPDVDGDLALRVFDSLDTIHSGVLSPSLLAGGIRAAAATCRLSLHGDIDGVVGQVFFQRWHIDATQFADVVTSLPNLRTSVFDPPKTPRSDIDGNDNTTNGRNPSRLHAMWMSFQAYPSSIKVWWGLYAVLNVAVFLWKFDVYHQRKPAFNLSGYSVCIARGAAQVNLLNGFFLLWPTFTRLQYAVTKANLDIAHALALEHRVVCHIVHGILFYISGWVHVAGQVVSIWIKIPRASGDAWAQSVLSKAPEFAGKPKPGPMGFVVTLTGWTGVVMVVCSVVACVFKTAYVRSRRRNIRWNMLAHVLDGIMFSLTFVHGIRGWLEPPQAVVFLAIPTIVYVVVELFPRYFCTRLSAVSHFTKTNDTLTLYIPKTKRFQNVLPGSFLRLHVPLVHKYEWHPFSITAQDKHEVAVQIQVSGDWTRRLYDVVHPHLYVHIDGPIPAPAVEVRQYSVAVLFGAGIGITPYISVLQQCLVDAKQHDLSSRRHSTPHVGQQVYVHWQTNKQTMFKTHQHILEQVGALPNLDVQLYLTGNFAKTAPDATDVLRVLQKMTSTCVDSNSVDPISGLANLPLPTKLGRPKYHGILTAVANAHRHAEIGVFFCGPAAIKTTIRDTLHQVTTECHKAGNNVTLKYHPEVF</sequence>
<gene>
    <name evidence="4" type="ORF">DYB37_010168</name>
</gene>
<keyword evidence="1" id="KW-0560">Oxidoreductase</keyword>
<dbReference type="PROSITE" id="PS51384">
    <property type="entry name" value="FAD_FR"/>
    <property type="match status" value="1"/>
</dbReference>
<dbReference type="VEuPathDB" id="FungiDB:H257_08382"/>
<dbReference type="InterPro" id="IPR035985">
    <property type="entry name" value="Ubiquitin-activating_enz"/>
</dbReference>
<evidence type="ECO:0000313" key="4">
    <source>
        <dbReference type="EMBL" id="RHZ23729.1"/>
    </source>
</evidence>
<dbReference type="Gene3D" id="3.40.50.720">
    <property type="entry name" value="NAD(P)-binding Rossmann-like Domain"/>
    <property type="match status" value="1"/>
</dbReference>
<comment type="caution">
    <text evidence="4">The sequence shown here is derived from an EMBL/GenBank/DDBJ whole genome shotgun (WGS) entry which is preliminary data.</text>
</comment>
<dbReference type="EMBL" id="QUTH01002807">
    <property type="protein sequence ID" value="RHZ23729.1"/>
    <property type="molecule type" value="Genomic_DNA"/>
</dbReference>
<dbReference type="SUPFAM" id="SSF52343">
    <property type="entry name" value="Ferredoxin reductase-like, C-terminal NADP-linked domain"/>
    <property type="match status" value="1"/>
</dbReference>
<evidence type="ECO:0000256" key="1">
    <source>
        <dbReference type="ARBA" id="ARBA00023002"/>
    </source>
</evidence>
<proteinExistence type="predicted"/>
<keyword evidence="2" id="KW-1133">Transmembrane helix</keyword>
<dbReference type="AlphaFoldDB" id="A0A3R6XUM4"/>
<dbReference type="Pfam" id="PF08022">
    <property type="entry name" value="FAD_binding_8"/>
    <property type="match status" value="1"/>
</dbReference>
<dbReference type="InterPro" id="IPR045886">
    <property type="entry name" value="ThiF/MoeB/HesA"/>
</dbReference>
<dbReference type="Gene3D" id="3.40.50.80">
    <property type="entry name" value="Nucleotide-binding domain of ferredoxin-NADP reductase (FNR) module"/>
    <property type="match status" value="1"/>
</dbReference>
<dbReference type="FunFam" id="3.40.50.720:FF:000449">
    <property type="entry name" value="Ubiquitin-activating enzyme (E1), putative"/>
    <property type="match status" value="1"/>
</dbReference>
<feature type="transmembrane region" description="Helical" evidence="2">
    <location>
        <begin position="642"/>
        <end position="661"/>
    </location>
</feature>
<dbReference type="PANTHER" id="PTHR43267">
    <property type="entry name" value="TRNA THREONYLCARBAMOYLADENOSINE DEHYDRATASE"/>
    <property type="match status" value="1"/>
</dbReference>
<dbReference type="PANTHER" id="PTHR43267:SF2">
    <property type="entry name" value="TRNA THREONYLCARBAMOYLADENOSINE DEHYDRATASE 1-RELATED"/>
    <property type="match status" value="1"/>
</dbReference>
<dbReference type="SUPFAM" id="SSF69572">
    <property type="entry name" value="Activating enzymes of the ubiquitin-like proteins"/>
    <property type="match status" value="1"/>
</dbReference>
<feature type="transmembrane region" description="Helical" evidence="2">
    <location>
        <begin position="691"/>
        <end position="715"/>
    </location>
</feature>
<evidence type="ECO:0000259" key="3">
    <source>
        <dbReference type="PROSITE" id="PS51384"/>
    </source>
</evidence>
<dbReference type="InterPro" id="IPR000594">
    <property type="entry name" value="ThiF_NAD_FAD-bd"/>
</dbReference>
<reference evidence="4 5" key="1">
    <citation type="submission" date="2018-08" db="EMBL/GenBank/DDBJ databases">
        <title>Aphanomyces genome sequencing and annotation.</title>
        <authorList>
            <person name="Minardi D."/>
            <person name="Oidtmann B."/>
            <person name="Van Der Giezen M."/>
            <person name="Studholme D.J."/>
        </authorList>
    </citation>
    <scope>NUCLEOTIDE SEQUENCE [LARGE SCALE GENOMIC DNA]</scope>
    <source>
        <strain evidence="4 5">Da</strain>
    </source>
</reference>
<dbReference type="Pfam" id="PF08030">
    <property type="entry name" value="NAD_binding_6"/>
    <property type="match status" value="1"/>
</dbReference>